<dbReference type="GO" id="GO:0004372">
    <property type="term" value="F:glycine hydroxymethyltransferase activity"/>
    <property type="evidence" value="ECO:0007669"/>
    <property type="project" value="UniProtKB-EC"/>
</dbReference>
<dbReference type="GO" id="GO:0019264">
    <property type="term" value="P:glycine biosynthetic process from serine"/>
    <property type="evidence" value="ECO:0007669"/>
    <property type="project" value="TreeGrafter"/>
</dbReference>
<sequence>HKTLRGPRGAIIMCKKKHAKTVDKVSFPGMQGGPLEHVIAAKAVCFKEAFSEGFKVYQKQVVANAKALASELAKRDYRLVAGGTDSHLLLVDLRSKGVTGRRVERRLEQIDVTCNRNTIPYDPEKPFVTSGIRLGTPALTSRGMKEPEMAKIAEIIDELITNIEDKEKYPAIKAKVAELCESFPLYPERRAEYERLEAQG</sequence>
<dbReference type="InterPro" id="IPR039429">
    <property type="entry name" value="SHMT-like_dom"/>
</dbReference>
<reference evidence="4" key="1">
    <citation type="submission" date="2019-11" db="EMBL/GenBank/DDBJ databases">
        <title>Microbial mats filling the niche in hypersaline microbial mats.</title>
        <authorList>
            <person name="Wong H.L."/>
            <person name="Macleod F.I."/>
            <person name="White R.A. III"/>
            <person name="Burns B.P."/>
        </authorList>
    </citation>
    <scope>NUCLEOTIDE SEQUENCE</scope>
    <source>
        <strain evidence="4">Bin_327</strain>
    </source>
</reference>
<keyword evidence="4" id="KW-0808">Transferase</keyword>
<dbReference type="SUPFAM" id="SSF53383">
    <property type="entry name" value="PLP-dependent transferases"/>
    <property type="match status" value="1"/>
</dbReference>
<dbReference type="Gene3D" id="3.90.1150.10">
    <property type="entry name" value="Aspartate Aminotransferase, domain 1"/>
    <property type="match status" value="1"/>
</dbReference>
<dbReference type="EC" id="2.1.2.1" evidence="4"/>
<proteinExistence type="predicted"/>
<accession>A0A9D5KAD2</accession>
<dbReference type="GO" id="GO:0005829">
    <property type="term" value="C:cytosol"/>
    <property type="evidence" value="ECO:0007669"/>
    <property type="project" value="TreeGrafter"/>
</dbReference>
<name>A0A9D5KAD2_UNCW3</name>
<dbReference type="InterPro" id="IPR015421">
    <property type="entry name" value="PyrdxlP-dep_Trfase_major"/>
</dbReference>
<evidence type="ECO:0000313" key="5">
    <source>
        <dbReference type="Proteomes" id="UP000630660"/>
    </source>
</evidence>
<evidence type="ECO:0000256" key="2">
    <source>
        <dbReference type="ARBA" id="ARBA00022898"/>
    </source>
</evidence>
<dbReference type="InterPro" id="IPR015422">
    <property type="entry name" value="PyrdxlP-dep_Trfase_small"/>
</dbReference>
<dbReference type="PANTHER" id="PTHR11680:SF35">
    <property type="entry name" value="SERINE HYDROXYMETHYLTRANSFERASE 1"/>
    <property type="match status" value="1"/>
</dbReference>
<dbReference type="GO" id="GO:0030170">
    <property type="term" value="F:pyridoxal phosphate binding"/>
    <property type="evidence" value="ECO:0007669"/>
    <property type="project" value="TreeGrafter"/>
</dbReference>
<organism evidence="4 5">
    <name type="scientific">candidate division WOR-3 bacterium</name>
    <dbReference type="NCBI Taxonomy" id="2052148"/>
    <lineage>
        <taxon>Bacteria</taxon>
        <taxon>Bacteria division WOR-3</taxon>
    </lineage>
</organism>
<dbReference type="AlphaFoldDB" id="A0A9D5KAD2"/>
<dbReference type="Gene3D" id="3.40.640.10">
    <property type="entry name" value="Type I PLP-dependent aspartate aminotransferase-like (Major domain)"/>
    <property type="match status" value="1"/>
</dbReference>
<feature type="domain" description="Serine hydroxymethyltransferase-like" evidence="3">
    <location>
        <begin position="1"/>
        <end position="156"/>
    </location>
</feature>
<dbReference type="GO" id="GO:0046653">
    <property type="term" value="P:tetrahydrofolate metabolic process"/>
    <property type="evidence" value="ECO:0007669"/>
    <property type="project" value="TreeGrafter"/>
</dbReference>
<dbReference type="Pfam" id="PF00464">
    <property type="entry name" value="SHMT"/>
    <property type="match status" value="1"/>
</dbReference>
<dbReference type="Proteomes" id="UP000630660">
    <property type="component" value="Unassembled WGS sequence"/>
</dbReference>
<feature type="non-terminal residue" evidence="4">
    <location>
        <position position="1"/>
    </location>
</feature>
<dbReference type="InterPro" id="IPR015424">
    <property type="entry name" value="PyrdxlP-dep_Trfase"/>
</dbReference>
<gene>
    <name evidence="4" type="ORF">GF359_03145</name>
</gene>
<evidence type="ECO:0000256" key="1">
    <source>
        <dbReference type="ARBA" id="ARBA00001933"/>
    </source>
</evidence>
<dbReference type="PANTHER" id="PTHR11680">
    <property type="entry name" value="SERINE HYDROXYMETHYLTRANSFERASE"/>
    <property type="match status" value="1"/>
</dbReference>
<protein>
    <submittedName>
        <fullName evidence="4">Serine hydroxymethyltransferase</fullName>
        <ecNumber evidence="4">2.1.2.1</ecNumber>
    </submittedName>
</protein>
<comment type="cofactor">
    <cofactor evidence="1">
        <name>pyridoxal 5'-phosphate</name>
        <dbReference type="ChEBI" id="CHEBI:597326"/>
    </cofactor>
</comment>
<evidence type="ECO:0000259" key="3">
    <source>
        <dbReference type="Pfam" id="PF00464"/>
    </source>
</evidence>
<evidence type="ECO:0000313" key="4">
    <source>
        <dbReference type="EMBL" id="MBD3364191.1"/>
    </source>
</evidence>
<dbReference type="InterPro" id="IPR049943">
    <property type="entry name" value="Ser_HO-MeTrfase-like"/>
</dbReference>
<dbReference type="EMBL" id="WJKJ01000101">
    <property type="protein sequence ID" value="MBD3364191.1"/>
    <property type="molecule type" value="Genomic_DNA"/>
</dbReference>
<dbReference type="FunFam" id="3.90.1150.10:FF:000003">
    <property type="entry name" value="Serine hydroxymethyltransferase"/>
    <property type="match status" value="1"/>
</dbReference>
<comment type="caution">
    <text evidence="4">The sequence shown here is derived from an EMBL/GenBank/DDBJ whole genome shotgun (WGS) entry which is preliminary data.</text>
</comment>
<keyword evidence="2" id="KW-0663">Pyridoxal phosphate</keyword>